<dbReference type="OrthoDB" id="20942at2"/>
<evidence type="ECO:0000313" key="1">
    <source>
        <dbReference type="EMBL" id="MXQ12552.1"/>
    </source>
</evidence>
<dbReference type="InterPro" id="IPR038282">
    <property type="entry name" value="DUF2267_sf"/>
</dbReference>
<sequence>MSATGLEVFDRTLHTTNTWLKEIMEALGCDRHVAWHVLGSVLRALRDRVPLELTAHLGAELPLLVRGLLYDRWHPATAPERYRSLDEFLKRIEDDLRSTRPTAPQDAARIVFTVLSRHLPEGQVEKVRHALPEDIRALWPVRASRQERTRVEVEFDETRLTREA</sequence>
<organism evidence="1 2">
    <name type="scientific">Microvirga makkahensis</name>
    <dbReference type="NCBI Taxonomy" id="1128670"/>
    <lineage>
        <taxon>Bacteria</taxon>
        <taxon>Pseudomonadati</taxon>
        <taxon>Pseudomonadota</taxon>
        <taxon>Alphaproteobacteria</taxon>
        <taxon>Hyphomicrobiales</taxon>
        <taxon>Methylobacteriaceae</taxon>
        <taxon>Microvirga</taxon>
    </lineage>
</organism>
<evidence type="ECO:0000313" key="2">
    <source>
        <dbReference type="Proteomes" id="UP000436483"/>
    </source>
</evidence>
<reference evidence="1 2" key="1">
    <citation type="submission" date="2019-12" db="EMBL/GenBank/DDBJ databases">
        <authorList>
            <person name="Yuan C.-G."/>
        </authorList>
    </citation>
    <scope>NUCLEOTIDE SEQUENCE [LARGE SCALE GENOMIC DNA]</scope>
    <source>
        <strain evidence="1 2">KCTC 23863</strain>
    </source>
</reference>
<keyword evidence="2" id="KW-1185">Reference proteome</keyword>
<reference evidence="1 2" key="2">
    <citation type="submission" date="2020-01" db="EMBL/GenBank/DDBJ databases">
        <title>Microvirga sp. nov., an arsenate reduction bacterium isolated from Tibet hotspring sediments.</title>
        <authorList>
            <person name="Xian W.-D."/>
            <person name="Li W.-J."/>
        </authorList>
    </citation>
    <scope>NUCLEOTIDE SEQUENCE [LARGE SCALE GENOMIC DNA]</scope>
    <source>
        <strain evidence="1 2">KCTC 23863</strain>
    </source>
</reference>
<name>A0A7X3MSR4_9HYPH</name>
<dbReference type="Pfam" id="PF10025">
    <property type="entry name" value="DUF2267"/>
    <property type="match status" value="1"/>
</dbReference>
<dbReference type="AlphaFoldDB" id="A0A7X3MSR4"/>
<protein>
    <submittedName>
        <fullName evidence="1">DUF2267 domain-containing protein</fullName>
    </submittedName>
</protein>
<accession>A0A7X3MSR4</accession>
<dbReference type="EMBL" id="WURB01000009">
    <property type="protein sequence ID" value="MXQ12552.1"/>
    <property type="molecule type" value="Genomic_DNA"/>
</dbReference>
<dbReference type="InterPro" id="IPR018727">
    <property type="entry name" value="DUF2267"/>
</dbReference>
<dbReference type="Gene3D" id="1.10.490.110">
    <property type="entry name" value="Uncharacterized conserved protein DUF2267"/>
    <property type="match status" value="1"/>
</dbReference>
<dbReference type="RefSeq" id="WP_160885143.1">
    <property type="nucleotide sequence ID" value="NZ_WURB01000009.1"/>
</dbReference>
<gene>
    <name evidence="1" type="ORF">GR328_14005</name>
</gene>
<dbReference type="Proteomes" id="UP000436483">
    <property type="component" value="Unassembled WGS sequence"/>
</dbReference>
<proteinExistence type="predicted"/>
<comment type="caution">
    <text evidence="1">The sequence shown here is derived from an EMBL/GenBank/DDBJ whole genome shotgun (WGS) entry which is preliminary data.</text>
</comment>